<evidence type="ECO:0000256" key="2">
    <source>
        <dbReference type="ARBA" id="ARBA00022692"/>
    </source>
</evidence>
<comment type="subcellular location">
    <subcellularLocation>
        <location evidence="1">Endomembrane system</location>
        <topology evidence="1">Multi-pass membrane protein</topology>
    </subcellularLocation>
</comment>
<gene>
    <name evidence="7" type="ORF">SAMN04487948_101533</name>
</gene>
<dbReference type="PANTHER" id="PTHR39535">
    <property type="entry name" value="SPORULATION-DELAYING PROTEIN SDPB"/>
    <property type="match status" value="1"/>
</dbReference>
<evidence type="ECO:0000256" key="3">
    <source>
        <dbReference type="ARBA" id="ARBA00022989"/>
    </source>
</evidence>
<keyword evidence="2 5" id="KW-0812">Transmembrane</keyword>
<sequence length="507" mass="55870">MSLQSGSRLLSRGRTAIAQRVGVDVRALAALRVSLALVLLADLLLRSRNLVAFYTDAGTLPRSLLAASYPAFATYSLHALSGDAWLQVALFVVAGLLALSLLVGYRTKTTLFLSWLLLVSLHARNPYVLNGGDSLLRRLLFWGLFLPLGRRWSVDALRRGSVESVTVVTDRVPEPLVASVASAALLVQVVLVYATNAVVKLRGDVWLDGTAILQVFSLDQLTVFLGDILANYPTLLRVFGELWLLMVVTSPLLVLLTGRTRAGFAALFVGMHLGMLATMKLGIFPLVSVCGLLAFLPPVVWEPVERRVVDPVRRRTRVARTGRTVDDLLPTMAFGGGARWTTLSDRVAPAVVSVLLVVVLLWNAASIGVVDTPEVVESNVDPGQFRWNMFAPAPLNVDGWFVVPGRLDSGERVDAFRGSDVDWEKPDEVDRTYPSARWRKYLQDVRWGGDTRLRRGFADYLCHRWNSDHEDELTSLTVGYVQQPTRLDGPEPTKRVELLEHQCPAGT</sequence>
<name>A0A1H8NGL4_9EURY</name>
<dbReference type="Proteomes" id="UP000199126">
    <property type="component" value="Unassembled WGS sequence"/>
</dbReference>
<evidence type="ECO:0000256" key="4">
    <source>
        <dbReference type="ARBA" id="ARBA00023136"/>
    </source>
</evidence>
<feature type="transmembrane region" description="Helical" evidence="5">
    <location>
        <begin position="176"/>
        <end position="199"/>
    </location>
</feature>
<evidence type="ECO:0000256" key="1">
    <source>
        <dbReference type="ARBA" id="ARBA00004127"/>
    </source>
</evidence>
<feature type="transmembrane region" description="Helical" evidence="5">
    <location>
        <begin position="242"/>
        <end position="269"/>
    </location>
</feature>
<feature type="transmembrane region" description="Helical" evidence="5">
    <location>
        <begin position="21"/>
        <end position="41"/>
    </location>
</feature>
<organism evidence="7 8">
    <name type="scientific">Halogranum amylolyticum</name>
    <dbReference type="NCBI Taxonomy" id="660520"/>
    <lineage>
        <taxon>Archaea</taxon>
        <taxon>Methanobacteriati</taxon>
        <taxon>Methanobacteriota</taxon>
        <taxon>Stenosarchaea group</taxon>
        <taxon>Halobacteria</taxon>
        <taxon>Halobacteriales</taxon>
        <taxon>Haloferacaceae</taxon>
    </lineage>
</organism>
<evidence type="ECO:0000259" key="6">
    <source>
        <dbReference type="SMART" id="SM00752"/>
    </source>
</evidence>
<dbReference type="Pfam" id="PF05090">
    <property type="entry name" value="HTTM"/>
    <property type="match status" value="1"/>
</dbReference>
<keyword evidence="3 5" id="KW-1133">Transmembrane helix</keyword>
<dbReference type="SMART" id="SM00752">
    <property type="entry name" value="HTTM"/>
    <property type="match status" value="1"/>
</dbReference>
<keyword evidence="8" id="KW-1185">Reference proteome</keyword>
<dbReference type="OrthoDB" id="327281at2157"/>
<accession>A0A1H8NGL4</accession>
<feature type="domain" description="HTTM-like" evidence="6">
    <location>
        <begin position="20"/>
        <end position="300"/>
    </location>
</feature>
<dbReference type="PANTHER" id="PTHR39535:SF2">
    <property type="entry name" value="HTTM DOMAIN-CONTAINING PROTEIN"/>
    <property type="match status" value="1"/>
</dbReference>
<reference evidence="8" key="1">
    <citation type="submission" date="2016-10" db="EMBL/GenBank/DDBJ databases">
        <authorList>
            <person name="Varghese N."/>
            <person name="Submissions S."/>
        </authorList>
    </citation>
    <scope>NUCLEOTIDE SEQUENCE [LARGE SCALE GENOMIC DNA]</scope>
    <source>
        <strain evidence="8">CGMCC 1.10121</strain>
    </source>
</reference>
<feature type="transmembrane region" description="Helical" evidence="5">
    <location>
        <begin position="84"/>
        <end position="103"/>
    </location>
</feature>
<dbReference type="InterPro" id="IPR052964">
    <property type="entry name" value="Sporulation_signal_mat"/>
</dbReference>
<dbReference type="EMBL" id="FODV01000001">
    <property type="protein sequence ID" value="SEO28672.1"/>
    <property type="molecule type" value="Genomic_DNA"/>
</dbReference>
<dbReference type="AlphaFoldDB" id="A0A1H8NGL4"/>
<evidence type="ECO:0000313" key="8">
    <source>
        <dbReference type="Proteomes" id="UP000199126"/>
    </source>
</evidence>
<dbReference type="InterPro" id="IPR053934">
    <property type="entry name" value="HTTM_dom"/>
</dbReference>
<proteinExistence type="predicted"/>
<dbReference type="GO" id="GO:0012505">
    <property type="term" value="C:endomembrane system"/>
    <property type="evidence" value="ECO:0007669"/>
    <property type="project" value="UniProtKB-SubCell"/>
</dbReference>
<protein>
    <submittedName>
        <fullName evidence="7">Vitamin K-dependent gamma-carboxylase</fullName>
    </submittedName>
</protein>
<dbReference type="RefSeq" id="WP_170864689.1">
    <property type="nucleotide sequence ID" value="NZ_FODV01000001.1"/>
</dbReference>
<dbReference type="InterPro" id="IPR011020">
    <property type="entry name" value="HTTM-like"/>
</dbReference>
<keyword evidence="4 5" id="KW-0472">Membrane</keyword>
<evidence type="ECO:0000256" key="5">
    <source>
        <dbReference type="SAM" id="Phobius"/>
    </source>
</evidence>
<evidence type="ECO:0000313" key="7">
    <source>
        <dbReference type="EMBL" id="SEO28672.1"/>
    </source>
</evidence>